<dbReference type="Gene3D" id="2.40.128.130">
    <property type="entry name" value="Autotransporter beta-domain"/>
    <property type="match status" value="1"/>
</dbReference>
<dbReference type="InterPro" id="IPR036852">
    <property type="entry name" value="Peptidase_S8/S53_dom_sf"/>
</dbReference>
<feature type="active site" description="Charge relay system" evidence="2">
    <location>
        <position position="279"/>
    </location>
</feature>
<evidence type="ECO:0000256" key="2">
    <source>
        <dbReference type="PROSITE-ProRule" id="PRU01240"/>
    </source>
</evidence>
<dbReference type="InterPro" id="IPR013425">
    <property type="entry name" value="Autotrns_rpt"/>
</dbReference>
<keyword evidence="1" id="KW-0732">Signal</keyword>
<dbReference type="Pfam" id="PF00082">
    <property type="entry name" value="Peptidase_S8"/>
    <property type="match status" value="1"/>
</dbReference>
<evidence type="ECO:0000313" key="6">
    <source>
        <dbReference type="Proteomes" id="UP000027473"/>
    </source>
</evidence>
<reference evidence="5 6" key="1">
    <citation type="submission" date="2014-01" db="EMBL/GenBank/DDBJ databases">
        <title>Comparative genomics of Fusobacterium necrophorum wild isolates.</title>
        <authorList>
            <person name="Kittichotirat W."/>
            <person name="Bumgarner R.E."/>
            <person name="Lawrence P."/>
        </authorList>
    </citation>
    <scope>NUCLEOTIDE SEQUENCE [LARGE SCALE GENOMIC DNA]</scope>
    <source>
        <strain evidence="5 6">BL</strain>
    </source>
</reference>
<dbReference type="PANTHER" id="PTHR35037">
    <property type="entry name" value="C-TERMINAL REGION OF AIDA-LIKE PROTEIN"/>
    <property type="match status" value="1"/>
</dbReference>
<dbReference type="InterPro" id="IPR000209">
    <property type="entry name" value="Peptidase_S8/S53_dom"/>
</dbReference>
<dbReference type="NCBIfam" id="TIGR02601">
    <property type="entry name" value="autotrns_rpt"/>
    <property type="match status" value="1"/>
</dbReference>
<evidence type="ECO:0000313" key="5">
    <source>
        <dbReference type="EMBL" id="KDE61256.1"/>
    </source>
</evidence>
<feature type="region of interest" description="Disordered" evidence="3">
    <location>
        <begin position="1"/>
        <end position="25"/>
    </location>
</feature>
<dbReference type="InterPro" id="IPR005546">
    <property type="entry name" value="Autotransporte_beta"/>
</dbReference>
<name>A0AB73BTS5_9FUSO</name>
<dbReference type="SUPFAM" id="SSF103515">
    <property type="entry name" value="Autotransporter"/>
    <property type="match status" value="1"/>
</dbReference>
<feature type="compositionally biased region" description="Gly residues" evidence="3">
    <location>
        <begin position="1"/>
        <end position="17"/>
    </location>
</feature>
<dbReference type="RefSeq" id="WP_147368376.1">
    <property type="nucleotide sequence ID" value="NZ_JAAC01000198.1"/>
</dbReference>
<dbReference type="SUPFAM" id="SSF51126">
    <property type="entry name" value="Pectin lyase-like"/>
    <property type="match status" value="1"/>
</dbReference>
<dbReference type="PANTHER" id="PTHR35037:SF3">
    <property type="entry name" value="C-TERMINAL REGION OF AIDA-LIKE PROTEIN"/>
    <property type="match status" value="1"/>
</dbReference>
<evidence type="ECO:0000256" key="1">
    <source>
        <dbReference type="ARBA" id="ARBA00022729"/>
    </source>
</evidence>
<gene>
    <name evidence="5" type="ORF">FUSO3_10730</name>
</gene>
<dbReference type="Gene3D" id="3.40.50.200">
    <property type="entry name" value="Peptidase S8/S53 domain"/>
    <property type="match status" value="1"/>
</dbReference>
<accession>A0AB73BTS5</accession>
<protein>
    <submittedName>
        <fullName evidence="5">Serine protease</fullName>
    </submittedName>
</protein>
<dbReference type="EMBL" id="JAAC01000198">
    <property type="protein sequence ID" value="KDE61256.1"/>
    <property type="molecule type" value="Genomic_DNA"/>
</dbReference>
<dbReference type="InterPro" id="IPR036709">
    <property type="entry name" value="Autotransporte_beta_dom_sf"/>
</dbReference>
<dbReference type="SMART" id="SM00869">
    <property type="entry name" value="Autotransporter"/>
    <property type="match status" value="1"/>
</dbReference>
<comment type="similarity">
    <text evidence="2">Belongs to the peptidase S8 family.</text>
</comment>
<dbReference type="NCBIfam" id="NF033865">
    <property type="entry name" value="fusolisin"/>
    <property type="match status" value="1"/>
</dbReference>
<dbReference type="InterPro" id="IPR051551">
    <property type="entry name" value="Autotransporter_adhesion"/>
</dbReference>
<dbReference type="Pfam" id="PF12951">
    <property type="entry name" value="PATR"/>
    <property type="match status" value="1"/>
</dbReference>
<organism evidence="5 6">
    <name type="scientific">Fusobacterium necrophorum BL</name>
    <dbReference type="NCBI Taxonomy" id="1441732"/>
    <lineage>
        <taxon>Bacteria</taxon>
        <taxon>Fusobacteriati</taxon>
        <taxon>Fusobacteriota</taxon>
        <taxon>Fusobacteriia</taxon>
        <taxon>Fusobacteriales</taxon>
        <taxon>Fusobacteriaceae</taxon>
        <taxon>Fusobacterium</taxon>
    </lineage>
</organism>
<evidence type="ECO:0000259" key="4">
    <source>
        <dbReference type="PROSITE" id="PS51208"/>
    </source>
</evidence>
<comment type="caution">
    <text evidence="5">The sequence shown here is derived from an EMBL/GenBank/DDBJ whole genome shotgun (WGS) entry which is preliminary data.</text>
</comment>
<dbReference type="GO" id="GO:0004252">
    <property type="term" value="F:serine-type endopeptidase activity"/>
    <property type="evidence" value="ECO:0007669"/>
    <property type="project" value="UniProtKB-UniRule"/>
</dbReference>
<dbReference type="SUPFAM" id="SSF52743">
    <property type="entry name" value="Subtilisin-like"/>
    <property type="match status" value="1"/>
</dbReference>
<sequence>LLCTNCGGGGGGGGDGGSNVRPNEPLNIEKRNISTVWKLRQNSTENIPTDTRGNKKGESQKLAIIDSDFITHSATLKQKYPGIEILERESSYHANGDSHGEQVLEAMMEGVSFKALAVTAGTSKDENKGITTSTSFYHQLLPKFGNQKIKVFNQSFGGAVSDASATKETSEKTEVNTDPMKTFIEQIYKPFVEKGAIFVWANGNYGTGDVSVNDSTLEAKLPKYVPELEKGWISAIGVEKYRNGIKNVHYTKHLAYPGDAFRWSISADGGCNSSTIGSSFAAPRVARAAALVAEKFDWMTNDQVRQTLFSTTDRTNSENETRYTESKPNKEYGWGMLNTERALKGPGAFLTELLQIDGNNRIDEKLYFRAKLPEGTVSYFENEIHGEGGLEKSGAGSLHLTGNNSYQGKSIVTEGTLEVHKIHASGIDVKSAGTLVLHSKSIIGYKNKTTLIDEKEVDFQDISNKGNVDNAGRVTFTGSSAIIGGDYTARTGSHTQIGFSSNVHVKGNIYLQGGTLGILNNGYIGESKTQTVLSGKTVAGEFDSVETQGMVTGKIETTEKGVDVKLSRQNVVEYLGEAGESSKNSAQNVEKVFVDLDQKVASGMATAEELAMGASLQTMATTAFATATEKLTGEIYASSQALTFSQVQDMNRDLSNRLAGIENLSRSKKEWNTWVSAIGSSGKLQQSGYASAKTHVSGGQVGIDKAINDSTKLGLAFSYSYAHANFDKYAGDAKSDMFGMSFYGKKQFAKDYYLVGRLGTARVSSRVKRELLDVHAYTVMGDVKHRDYLYSSYFEVGKKMKYITPFLGYSHETLRRGSFTESNAAWGIHAAAKNYQNHNFLVGLRAEYDVNSYKFQGYVTQAVNIDGRDLSFEGHYTGNSTKQEFQGIKQAKNTTWFGAGVFKEIHPEFGIYGNIDFRFQDGKRASSVFSTGVQYKF</sequence>
<proteinExistence type="inferred from homology"/>
<keyword evidence="2 5" id="KW-0645">Protease</keyword>
<dbReference type="PROSITE" id="PS51208">
    <property type="entry name" value="AUTOTRANSPORTER"/>
    <property type="match status" value="1"/>
</dbReference>
<feature type="active site" description="Charge relay system" evidence="2">
    <location>
        <position position="66"/>
    </location>
</feature>
<dbReference type="AlphaFoldDB" id="A0AB73BTS5"/>
<keyword evidence="2" id="KW-0720">Serine protease</keyword>
<evidence type="ECO:0000256" key="3">
    <source>
        <dbReference type="SAM" id="MobiDB-lite"/>
    </source>
</evidence>
<dbReference type="PROSITE" id="PS51892">
    <property type="entry name" value="SUBTILASE"/>
    <property type="match status" value="1"/>
</dbReference>
<feature type="domain" description="Autotransporter" evidence="4">
    <location>
        <begin position="666"/>
        <end position="937"/>
    </location>
</feature>
<keyword evidence="2" id="KW-0378">Hydrolase</keyword>
<dbReference type="Proteomes" id="UP000027473">
    <property type="component" value="Unassembled WGS sequence"/>
</dbReference>
<dbReference type="GO" id="GO:0006508">
    <property type="term" value="P:proteolysis"/>
    <property type="evidence" value="ECO:0007669"/>
    <property type="project" value="UniProtKB-KW"/>
</dbReference>
<feature type="non-terminal residue" evidence="5">
    <location>
        <position position="1"/>
    </location>
</feature>
<feature type="active site" description="Charge relay system" evidence="2">
    <location>
        <position position="99"/>
    </location>
</feature>
<dbReference type="InterPro" id="IPR011050">
    <property type="entry name" value="Pectin_lyase_fold/virulence"/>
</dbReference>
<dbReference type="Pfam" id="PF03797">
    <property type="entry name" value="Autotransporter"/>
    <property type="match status" value="1"/>
</dbReference>